<feature type="chain" id="PRO_5037643306" evidence="1">
    <location>
        <begin position="26"/>
        <end position="56"/>
    </location>
</feature>
<dbReference type="WBParaSite" id="Minc3s02437g30041">
    <property type="protein sequence ID" value="Minc3s02437g30041"/>
    <property type="gene ID" value="Minc3s02437g30041"/>
</dbReference>
<reference evidence="3" key="1">
    <citation type="submission" date="2022-11" db="UniProtKB">
        <authorList>
            <consortium name="WormBaseParasite"/>
        </authorList>
    </citation>
    <scope>IDENTIFICATION</scope>
</reference>
<sequence>MNKFNIKLLFLILALINSFAGFISSNSKVNALPLQHPNGNHDSYLTFLTRKSSTSI</sequence>
<keyword evidence="2" id="KW-1185">Reference proteome</keyword>
<dbReference type="Proteomes" id="UP000887563">
    <property type="component" value="Unplaced"/>
</dbReference>
<proteinExistence type="predicted"/>
<name>A0A914MXV1_MELIC</name>
<accession>A0A914MXV1</accession>
<evidence type="ECO:0000313" key="2">
    <source>
        <dbReference type="Proteomes" id="UP000887563"/>
    </source>
</evidence>
<dbReference type="AlphaFoldDB" id="A0A914MXV1"/>
<evidence type="ECO:0000313" key="3">
    <source>
        <dbReference type="WBParaSite" id="Minc3s02437g30041"/>
    </source>
</evidence>
<organism evidence="2 3">
    <name type="scientific">Meloidogyne incognita</name>
    <name type="common">Southern root-knot nematode worm</name>
    <name type="synonym">Oxyuris incognita</name>
    <dbReference type="NCBI Taxonomy" id="6306"/>
    <lineage>
        <taxon>Eukaryota</taxon>
        <taxon>Metazoa</taxon>
        <taxon>Ecdysozoa</taxon>
        <taxon>Nematoda</taxon>
        <taxon>Chromadorea</taxon>
        <taxon>Rhabditida</taxon>
        <taxon>Tylenchina</taxon>
        <taxon>Tylenchomorpha</taxon>
        <taxon>Tylenchoidea</taxon>
        <taxon>Meloidogynidae</taxon>
        <taxon>Meloidogyninae</taxon>
        <taxon>Meloidogyne</taxon>
        <taxon>Meloidogyne incognita group</taxon>
    </lineage>
</organism>
<evidence type="ECO:0000256" key="1">
    <source>
        <dbReference type="SAM" id="SignalP"/>
    </source>
</evidence>
<protein>
    <submittedName>
        <fullName evidence="3">Candidate secreted effector</fullName>
    </submittedName>
</protein>
<keyword evidence="1" id="KW-0732">Signal</keyword>
<feature type="signal peptide" evidence="1">
    <location>
        <begin position="1"/>
        <end position="25"/>
    </location>
</feature>